<keyword evidence="2" id="KW-1185">Reference proteome</keyword>
<evidence type="ECO:0000313" key="1">
    <source>
        <dbReference type="EMBL" id="ODV59567.1"/>
    </source>
</evidence>
<dbReference type="GeneID" id="30965596"/>
<dbReference type="Proteomes" id="UP000095038">
    <property type="component" value="Unassembled WGS sequence"/>
</dbReference>
<proteinExistence type="predicted"/>
<protein>
    <submittedName>
        <fullName evidence="1">Uncharacterized protein</fullName>
    </submittedName>
</protein>
<evidence type="ECO:0000313" key="2">
    <source>
        <dbReference type="Proteomes" id="UP000095038"/>
    </source>
</evidence>
<dbReference type="RefSeq" id="XP_020045874.1">
    <property type="nucleotide sequence ID" value="XM_020191960.1"/>
</dbReference>
<dbReference type="InParanoid" id="A0A1D2VDM8"/>
<organism evidence="1 2">
    <name type="scientific">Ascoidea rubescens DSM 1968</name>
    <dbReference type="NCBI Taxonomy" id="1344418"/>
    <lineage>
        <taxon>Eukaryota</taxon>
        <taxon>Fungi</taxon>
        <taxon>Dikarya</taxon>
        <taxon>Ascomycota</taxon>
        <taxon>Saccharomycotina</taxon>
        <taxon>Saccharomycetes</taxon>
        <taxon>Ascoideaceae</taxon>
        <taxon>Ascoidea</taxon>
    </lineage>
</organism>
<dbReference type="EMBL" id="KV454485">
    <property type="protein sequence ID" value="ODV59567.1"/>
    <property type="molecule type" value="Genomic_DNA"/>
</dbReference>
<dbReference type="AlphaFoldDB" id="A0A1D2VDM8"/>
<gene>
    <name evidence="1" type="ORF">ASCRUDRAFT_71527</name>
</gene>
<name>A0A1D2VDM8_9ASCO</name>
<sequence>MAKLFNRSLPESMVAHHKTLRSADKEEISKIESPNNKILRQQRKLEKRQRQRLLKRNLNQDDILQVGSLHDGGTMFKTAVNDSPFYNNNCTDNDHNIDDYTNNNTNVLNSNDNDNSANNNTLSNSHKKNLNIDFYYGYSPIQILIKF</sequence>
<accession>A0A1D2VDM8</accession>
<reference evidence="2" key="1">
    <citation type="submission" date="2016-05" db="EMBL/GenBank/DDBJ databases">
        <title>Comparative genomics of biotechnologically important yeasts.</title>
        <authorList>
            <consortium name="DOE Joint Genome Institute"/>
            <person name="Riley R."/>
            <person name="Haridas S."/>
            <person name="Wolfe K.H."/>
            <person name="Lopes M.R."/>
            <person name="Hittinger C.T."/>
            <person name="Goker M."/>
            <person name="Salamov A."/>
            <person name="Wisecaver J."/>
            <person name="Long T.M."/>
            <person name="Aerts A.L."/>
            <person name="Barry K."/>
            <person name="Choi C."/>
            <person name="Clum A."/>
            <person name="Coughlan A.Y."/>
            <person name="Deshpande S."/>
            <person name="Douglass A.P."/>
            <person name="Hanson S.J."/>
            <person name="Klenk H.-P."/>
            <person name="Labutti K."/>
            <person name="Lapidus A."/>
            <person name="Lindquist E."/>
            <person name="Lipzen A."/>
            <person name="Meier-Kolthoff J.P."/>
            <person name="Ohm R.A."/>
            <person name="Otillar R.P."/>
            <person name="Pangilinan J."/>
            <person name="Peng Y."/>
            <person name="Rokas A."/>
            <person name="Rosa C.A."/>
            <person name="Scheuner C."/>
            <person name="Sibirny A.A."/>
            <person name="Slot J.C."/>
            <person name="Stielow J.B."/>
            <person name="Sun H."/>
            <person name="Kurtzman C.P."/>
            <person name="Blackwell M."/>
            <person name="Grigoriev I.V."/>
            <person name="Jeffries T.W."/>
        </authorList>
    </citation>
    <scope>NUCLEOTIDE SEQUENCE [LARGE SCALE GENOMIC DNA]</scope>
    <source>
        <strain evidence="2">DSM 1968</strain>
    </source>
</reference>